<dbReference type="STRING" id="349521.HCH_05060"/>
<dbReference type="RefSeq" id="WP_011398808.1">
    <property type="nucleotide sequence ID" value="NC_007645.1"/>
</dbReference>
<gene>
    <name evidence="1" type="ordered locus">HCH_05060</name>
</gene>
<dbReference type="InterPro" id="IPR018741">
    <property type="entry name" value="DUF2288"/>
</dbReference>
<dbReference type="eggNOG" id="COG5626">
    <property type="taxonomic scope" value="Bacteria"/>
</dbReference>
<dbReference type="OrthoDB" id="195194at2"/>
<dbReference type="AlphaFoldDB" id="Q2SC81"/>
<evidence type="ECO:0000313" key="1">
    <source>
        <dbReference type="EMBL" id="ABC31743.1"/>
    </source>
</evidence>
<protein>
    <recommendedName>
        <fullName evidence="3">DUF2288 domain-containing protein</fullName>
    </recommendedName>
</protein>
<accession>Q2SC81</accession>
<name>Q2SC81_HAHCH</name>
<reference evidence="1 2" key="1">
    <citation type="journal article" date="2005" name="Nucleic Acids Res.">
        <title>Genomic blueprint of Hahella chejuensis, a marine microbe producing an algicidal agent.</title>
        <authorList>
            <person name="Jeong H."/>
            <person name="Yim J.H."/>
            <person name="Lee C."/>
            <person name="Choi S.-H."/>
            <person name="Park Y.K."/>
            <person name="Yoon S.H."/>
            <person name="Hur C.-G."/>
            <person name="Kang H.-Y."/>
            <person name="Kim D."/>
            <person name="Lee H.H."/>
            <person name="Park K.H."/>
            <person name="Park S.-H."/>
            <person name="Park H.-S."/>
            <person name="Lee H.K."/>
            <person name="Oh T.K."/>
            <person name="Kim J.F."/>
        </authorList>
    </citation>
    <scope>NUCLEOTIDE SEQUENCE [LARGE SCALE GENOMIC DNA]</scope>
    <source>
        <strain evidence="1 2">KCTC 2396</strain>
    </source>
</reference>
<organism evidence="1 2">
    <name type="scientific">Hahella chejuensis (strain KCTC 2396)</name>
    <dbReference type="NCBI Taxonomy" id="349521"/>
    <lineage>
        <taxon>Bacteria</taxon>
        <taxon>Pseudomonadati</taxon>
        <taxon>Pseudomonadota</taxon>
        <taxon>Gammaproteobacteria</taxon>
        <taxon>Oceanospirillales</taxon>
        <taxon>Hahellaceae</taxon>
        <taxon>Hahella</taxon>
    </lineage>
</organism>
<proteinExistence type="predicted"/>
<evidence type="ECO:0000313" key="2">
    <source>
        <dbReference type="Proteomes" id="UP000000238"/>
    </source>
</evidence>
<keyword evidence="2" id="KW-1185">Reference proteome</keyword>
<dbReference type="EMBL" id="CP000155">
    <property type="protein sequence ID" value="ABC31743.1"/>
    <property type="molecule type" value="Genomic_DNA"/>
</dbReference>
<sequence length="109" mass="12126">MTEINSAGEPLSPADELRAKLVSDTARINWRELERFYAKGQVVLVSAELDLIETAAAVAQDDKQKVEAWIKSGELGGVMAETAQRWHDESYELWAVVVAPWVLVQDKSV</sequence>
<evidence type="ECO:0008006" key="3">
    <source>
        <dbReference type="Google" id="ProtNLM"/>
    </source>
</evidence>
<dbReference type="HOGENOM" id="CLU_137225_2_0_6"/>
<dbReference type="KEGG" id="hch:HCH_05060"/>
<dbReference type="Pfam" id="PF10052">
    <property type="entry name" value="DUF2288"/>
    <property type="match status" value="1"/>
</dbReference>
<dbReference type="Proteomes" id="UP000000238">
    <property type="component" value="Chromosome"/>
</dbReference>